<dbReference type="STRING" id="1121022.GCA_000376105_01174"/>
<evidence type="ECO:0000313" key="2">
    <source>
        <dbReference type="EMBL" id="ESQ91426.1"/>
    </source>
</evidence>
<comment type="caution">
    <text evidence="2">The sequence shown here is derived from an EMBL/GenBank/DDBJ whole genome shotgun (WGS) entry which is preliminary data.</text>
</comment>
<feature type="chain" id="PRO_5004727411" evidence="1">
    <location>
        <begin position="33"/>
        <end position="147"/>
    </location>
</feature>
<dbReference type="EMBL" id="AWGB01000017">
    <property type="protein sequence ID" value="ESQ91426.1"/>
    <property type="molecule type" value="Genomic_DNA"/>
</dbReference>
<keyword evidence="3" id="KW-1185">Reference proteome</keyword>
<dbReference type="Proteomes" id="UP000017837">
    <property type="component" value="Unassembled WGS sequence"/>
</dbReference>
<dbReference type="AlphaFoldDB" id="V4PSV8"/>
<name>V4PSV8_9CAUL</name>
<evidence type="ECO:0000313" key="3">
    <source>
        <dbReference type="Proteomes" id="UP000017837"/>
    </source>
</evidence>
<evidence type="ECO:0000256" key="1">
    <source>
        <dbReference type="SAM" id="SignalP"/>
    </source>
</evidence>
<organism evidence="2 3">
    <name type="scientific">Asticcacaulis benevestitus DSM 16100 = ATCC BAA-896</name>
    <dbReference type="NCBI Taxonomy" id="1121022"/>
    <lineage>
        <taxon>Bacteria</taxon>
        <taxon>Pseudomonadati</taxon>
        <taxon>Pseudomonadota</taxon>
        <taxon>Alphaproteobacteria</taxon>
        <taxon>Caulobacterales</taxon>
        <taxon>Caulobacteraceae</taxon>
        <taxon>Asticcacaulis</taxon>
    </lineage>
</organism>
<gene>
    <name evidence="2" type="ORF">ABENE_10460</name>
</gene>
<proteinExistence type="predicted"/>
<accession>V4PSV8</accession>
<reference evidence="2 3" key="1">
    <citation type="journal article" date="2014" name="Nature">
        <title>Sequential evolution of bacterial morphology by co-option of a developmental regulator.</title>
        <authorList>
            <person name="Jiang C."/>
            <person name="Brown P.J."/>
            <person name="Ducret A."/>
            <person name="Brun Y.V."/>
        </authorList>
    </citation>
    <scope>NUCLEOTIDE SEQUENCE [LARGE SCALE GENOMIC DNA]</scope>
    <source>
        <strain evidence="2 3">DSM 16100</strain>
    </source>
</reference>
<sequence>MVGRSNGGASMQRLLFIAMMGFAQFIPMSAHAATVQTFPITEATDRGIDGCGYAFTLPADYRDAKMFVFVNDGDKGIVKIDGQIIDLVSADNQGKGSYENRDRSILVEPQVQIGQKQGMELWDVTGKLVFTINGRQQSLKVKGQMGC</sequence>
<feature type="signal peptide" evidence="1">
    <location>
        <begin position="1"/>
        <end position="32"/>
    </location>
</feature>
<dbReference type="PATRIC" id="fig|1121022.4.peg.2112"/>
<protein>
    <submittedName>
        <fullName evidence="2">Uncharacterized protein</fullName>
    </submittedName>
</protein>
<keyword evidence="1" id="KW-0732">Signal</keyword>